<dbReference type="Proteomes" id="UP000254889">
    <property type="component" value="Chromosome"/>
</dbReference>
<dbReference type="RefSeq" id="WP_115694112.1">
    <property type="nucleotide sequence ID" value="NZ_CP031417.1"/>
</dbReference>
<dbReference type="Pfam" id="PF20056">
    <property type="entry name" value="DUF6455"/>
    <property type="match status" value="1"/>
</dbReference>
<sequence length="143" mass="16062">MQTQQTPQSHYPGLEPILDTIAGWINNYRRAAKTRSELAQVGSDEVARIAHDLNVTPGELANLTSKTTGSVDLLYKMLSALGVDRENKNLNDPRMIRDLERLCFACDHKARCAHELEVGAAKEHYREYCPNAYTLDVLTGRPH</sequence>
<dbReference type="AlphaFoldDB" id="A0A346A3I6"/>
<gene>
    <name evidence="2" type="ORF">DW352_26315</name>
</gene>
<keyword evidence="3" id="KW-1185">Reference proteome</keyword>
<reference evidence="2 3" key="1">
    <citation type="submission" date="2018-07" db="EMBL/GenBank/DDBJ databases">
        <authorList>
            <person name="Quirk P.G."/>
            <person name="Krulwich T.A."/>
        </authorList>
    </citation>
    <scope>NUCLEOTIDE SEQUENCE [LARGE SCALE GENOMIC DNA]</scope>
    <source>
        <strain evidence="2 3">CC-BB4</strain>
    </source>
</reference>
<organism evidence="2 3">
    <name type="scientific">Pseudolabrys taiwanensis</name>
    <dbReference type="NCBI Taxonomy" id="331696"/>
    <lineage>
        <taxon>Bacteria</taxon>
        <taxon>Pseudomonadati</taxon>
        <taxon>Pseudomonadota</taxon>
        <taxon>Alphaproteobacteria</taxon>
        <taxon>Hyphomicrobiales</taxon>
        <taxon>Xanthobacteraceae</taxon>
        <taxon>Pseudolabrys</taxon>
    </lineage>
</organism>
<evidence type="ECO:0000313" key="3">
    <source>
        <dbReference type="Proteomes" id="UP000254889"/>
    </source>
</evidence>
<protein>
    <recommendedName>
        <fullName evidence="1">DUF6455 domain-containing protein</fullName>
    </recommendedName>
</protein>
<dbReference type="KEGG" id="ptaw:DW352_26315"/>
<evidence type="ECO:0000259" key="1">
    <source>
        <dbReference type="Pfam" id="PF20056"/>
    </source>
</evidence>
<evidence type="ECO:0000313" key="2">
    <source>
        <dbReference type="EMBL" id="AXK83733.1"/>
    </source>
</evidence>
<dbReference type="InterPro" id="IPR045601">
    <property type="entry name" value="DUF6455"/>
</dbReference>
<dbReference type="OrthoDB" id="7307423at2"/>
<proteinExistence type="predicted"/>
<feature type="domain" description="DUF6455" evidence="1">
    <location>
        <begin position="65"/>
        <end position="138"/>
    </location>
</feature>
<accession>A0A346A3I6</accession>
<dbReference type="EMBL" id="CP031417">
    <property type="protein sequence ID" value="AXK83733.1"/>
    <property type="molecule type" value="Genomic_DNA"/>
</dbReference>
<name>A0A346A3I6_9HYPH</name>